<feature type="region of interest" description="Disordered" evidence="1">
    <location>
        <begin position="1"/>
        <end position="114"/>
    </location>
</feature>
<feature type="compositionally biased region" description="Polar residues" evidence="1">
    <location>
        <begin position="23"/>
        <end position="32"/>
    </location>
</feature>
<gene>
    <name evidence="2" type="ORF">AAFF_G00099470</name>
</gene>
<reference evidence="2" key="1">
    <citation type="journal article" date="2023" name="Science">
        <title>Genome structures resolve the early diversification of teleost fishes.</title>
        <authorList>
            <person name="Parey E."/>
            <person name="Louis A."/>
            <person name="Montfort J."/>
            <person name="Bouchez O."/>
            <person name="Roques C."/>
            <person name="Iampietro C."/>
            <person name="Lluch J."/>
            <person name="Castinel A."/>
            <person name="Donnadieu C."/>
            <person name="Desvignes T."/>
            <person name="Floi Bucao C."/>
            <person name="Jouanno E."/>
            <person name="Wen M."/>
            <person name="Mejri S."/>
            <person name="Dirks R."/>
            <person name="Jansen H."/>
            <person name="Henkel C."/>
            <person name="Chen W.J."/>
            <person name="Zahm M."/>
            <person name="Cabau C."/>
            <person name="Klopp C."/>
            <person name="Thompson A.W."/>
            <person name="Robinson-Rechavi M."/>
            <person name="Braasch I."/>
            <person name="Lecointre G."/>
            <person name="Bobe J."/>
            <person name="Postlethwait J.H."/>
            <person name="Berthelot C."/>
            <person name="Roest Crollius H."/>
            <person name="Guiguen Y."/>
        </authorList>
    </citation>
    <scope>NUCLEOTIDE SEQUENCE</scope>
    <source>
        <strain evidence="2">NC1722</strain>
    </source>
</reference>
<organism evidence="2 3">
    <name type="scientific">Aldrovandia affinis</name>
    <dbReference type="NCBI Taxonomy" id="143900"/>
    <lineage>
        <taxon>Eukaryota</taxon>
        <taxon>Metazoa</taxon>
        <taxon>Chordata</taxon>
        <taxon>Craniata</taxon>
        <taxon>Vertebrata</taxon>
        <taxon>Euteleostomi</taxon>
        <taxon>Actinopterygii</taxon>
        <taxon>Neopterygii</taxon>
        <taxon>Teleostei</taxon>
        <taxon>Notacanthiformes</taxon>
        <taxon>Halosauridae</taxon>
        <taxon>Aldrovandia</taxon>
    </lineage>
</organism>
<accession>A0AAD7RV50</accession>
<dbReference type="Proteomes" id="UP001221898">
    <property type="component" value="Unassembled WGS sequence"/>
</dbReference>
<dbReference type="EMBL" id="JAINUG010000165">
    <property type="protein sequence ID" value="KAJ8390815.1"/>
    <property type="molecule type" value="Genomic_DNA"/>
</dbReference>
<evidence type="ECO:0000313" key="3">
    <source>
        <dbReference type="Proteomes" id="UP001221898"/>
    </source>
</evidence>
<keyword evidence="3" id="KW-1185">Reference proteome</keyword>
<comment type="caution">
    <text evidence="2">The sequence shown here is derived from an EMBL/GenBank/DDBJ whole genome shotgun (WGS) entry which is preliminary data.</text>
</comment>
<dbReference type="AlphaFoldDB" id="A0AAD7RV50"/>
<sequence>MEKSEATSELQSRLSSLSVSSFPGMTSINCPTNAEDRLQSTDLSQQPHITTSLPQMDDSKELPQPTESNKDDPSGQAMEGNSDVTHTNGKGQHPGDEKAPLPPLKPPPPGRRRR</sequence>
<name>A0AAD7RV50_9TELE</name>
<evidence type="ECO:0000313" key="2">
    <source>
        <dbReference type="EMBL" id="KAJ8390815.1"/>
    </source>
</evidence>
<feature type="compositionally biased region" description="Pro residues" evidence="1">
    <location>
        <begin position="100"/>
        <end position="114"/>
    </location>
</feature>
<evidence type="ECO:0000256" key="1">
    <source>
        <dbReference type="SAM" id="MobiDB-lite"/>
    </source>
</evidence>
<feature type="compositionally biased region" description="Polar residues" evidence="1">
    <location>
        <begin position="40"/>
        <end position="54"/>
    </location>
</feature>
<proteinExistence type="predicted"/>
<feature type="compositionally biased region" description="Low complexity" evidence="1">
    <location>
        <begin position="8"/>
        <end position="21"/>
    </location>
</feature>
<protein>
    <submittedName>
        <fullName evidence="2">Uncharacterized protein</fullName>
    </submittedName>
</protein>